<evidence type="ECO:0000256" key="3">
    <source>
        <dbReference type="ARBA" id="ARBA00022989"/>
    </source>
</evidence>
<protein>
    <recommendedName>
        <fullName evidence="6">Major facilitator superfamily (MFS) profile domain-containing protein</fullName>
    </recommendedName>
</protein>
<feature type="transmembrane region" description="Helical" evidence="5">
    <location>
        <begin position="163"/>
        <end position="183"/>
    </location>
</feature>
<dbReference type="SUPFAM" id="SSF103473">
    <property type="entry name" value="MFS general substrate transporter"/>
    <property type="match status" value="1"/>
</dbReference>
<evidence type="ECO:0000256" key="4">
    <source>
        <dbReference type="ARBA" id="ARBA00023136"/>
    </source>
</evidence>
<feature type="transmembrane region" description="Helical" evidence="5">
    <location>
        <begin position="106"/>
        <end position="125"/>
    </location>
</feature>
<keyword evidence="2 5" id="KW-0812">Transmembrane</keyword>
<dbReference type="Pfam" id="PF07690">
    <property type="entry name" value="MFS_1"/>
    <property type="match status" value="1"/>
</dbReference>
<comment type="subcellular location">
    <subcellularLocation>
        <location evidence="1">Membrane</location>
        <topology evidence="1">Multi-pass membrane protein</topology>
    </subcellularLocation>
</comment>
<dbReference type="FunFam" id="1.20.1250.20:FF:000532">
    <property type="entry name" value="SLC (SoLute Carrier) homolog"/>
    <property type="match status" value="1"/>
</dbReference>
<feature type="transmembrane region" description="Helical" evidence="5">
    <location>
        <begin position="327"/>
        <end position="351"/>
    </location>
</feature>
<feature type="transmembrane region" description="Helical" evidence="5">
    <location>
        <begin position="287"/>
        <end position="307"/>
    </location>
</feature>
<dbReference type="GO" id="GO:0022857">
    <property type="term" value="F:transmembrane transporter activity"/>
    <property type="evidence" value="ECO:0007669"/>
    <property type="project" value="InterPro"/>
</dbReference>
<dbReference type="Gene3D" id="1.20.1250.20">
    <property type="entry name" value="MFS general substrate transporter like domains"/>
    <property type="match status" value="2"/>
</dbReference>
<evidence type="ECO:0000256" key="2">
    <source>
        <dbReference type="ARBA" id="ARBA00022692"/>
    </source>
</evidence>
<feature type="transmembrane region" description="Helical" evidence="5">
    <location>
        <begin position="453"/>
        <end position="475"/>
    </location>
</feature>
<dbReference type="PANTHER" id="PTHR11662:SF280">
    <property type="entry name" value="FI21844P1-RELATED"/>
    <property type="match status" value="1"/>
</dbReference>
<evidence type="ECO:0000256" key="5">
    <source>
        <dbReference type="SAM" id="Phobius"/>
    </source>
</evidence>
<dbReference type="InterPro" id="IPR011701">
    <property type="entry name" value="MFS"/>
</dbReference>
<feature type="domain" description="Major facilitator superfamily (MFS) profile" evidence="6">
    <location>
        <begin position="61"/>
        <end position="481"/>
    </location>
</feature>
<dbReference type="PANTHER" id="PTHR11662">
    <property type="entry name" value="SOLUTE CARRIER FAMILY 17"/>
    <property type="match status" value="1"/>
</dbReference>
<organism evidence="7 8">
    <name type="scientific">Euphydryas editha</name>
    <name type="common">Edith's checkerspot</name>
    <dbReference type="NCBI Taxonomy" id="104508"/>
    <lineage>
        <taxon>Eukaryota</taxon>
        <taxon>Metazoa</taxon>
        <taxon>Ecdysozoa</taxon>
        <taxon>Arthropoda</taxon>
        <taxon>Hexapoda</taxon>
        <taxon>Insecta</taxon>
        <taxon>Pterygota</taxon>
        <taxon>Neoptera</taxon>
        <taxon>Endopterygota</taxon>
        <taxon>Lepidoptera</taxon>
        <taxon>Glossata</taxon>
        <taxon>Ditrysia</taxon>
        <taxon>Papilionoidea</taxon>
        <taxon>Nymphalidae</taxon>
        <taxon>Nymphalinae</taxon>
        <taxon>Euphydryas</taxon>
    </lineage>
</organism>
<dbReference type="Proteomes" id="UP001153954">
    <property type="component" value="Unassembled WGS sequence"/>
</dbReference>
<dbReference type="GO" id="GO:0016020">
    <property type="term" value="C:membrane"/>
    <property type="evidence" value="ECO:0007669"/>
    <property type="project" value="UniProtKB-SubCell"/>
</dbReference>
<evidence type="ECO:0000313" key="7">
    <source>
        <dbReference type="EMBL" id="CAH2096648.1"/>
    </source>
</evidence>
<keyword evidence="4 5" id="KW-0472">Membrane</keyword>
<evidence type="ECO:0000259" key="6">
    <source>
        <dbReference type="PROSITE" id="PS50850"/>
    </source>
</evidence>
<feature type="transmembrane region" description="Helical" evidence="5">
    <location>
        <begin position="195"/>
        <end position="218"/>
    </location>
</feature>
<feature type="transmembrane region" description="Helical" evidence="5">
    <location>
        <begin position="363"/>
        <end position="382"/>
    </location>
</feature>
<dbReference type="InterPro" id="IPR036259">
    <property type="entry name" value="MFS_trans_sf"/>
</dbReference>
<dbReference type="InterPro" id="IPR020846">
    <property type="entry name" value="MFS_dom"/>
</dbReference>
<evidence type="ECO:0000256" key="1">
    <source>
        <dbReference type="ARBA" id="ARBA00004141"/>
    </source>
</evidence>
<dbReference type="InterPro" id="IPR050382">
    <property type="entry name" value="MFS_Na/Anion_cotransporter"/>
</dbReference>
<dbReference type="AlphaFoldDB" id="A0AAU9UF38"/>
<feature type="transmembrane region" description="Helical" evidence="5">
    <location>
        <begin position="137"/>
        <end position="157"/>
    </location>
</feature>
<feature type="transmembrane region" description="Helical" evidence="5">
    <location>
        <begin position="21"/>
        <end position="50"/>
    </location>
</feature>
<proteinExistence type="predicted"/>
<keyword evidence="3 5" id="KW-1133">Transmembrane helix</keyword>
<sequence>MDHAPNAEGQPIKYGLGARHVQVFTCFVCITVCFLSTGHMGVTIVAMTIVEDGNDTADPNISTKIEVAETLSSFESVNVNLTSIDNATHSMGIYTTYDWPKSVQEIVLGAYFFGTAFMTFPSGLICQRWGGKVLLQYGLLVCGLTSFITPWCIPWGSYMMLSFLRFCQGMSQAGLYPAINTLLSNWVPVNERNSLSSFVYAGSSIGSILGFQVAGILADSVLQWPSTFWVIGLACFVAFILMTIFGSATPKDCKYITEDEKMYILRQAAENVETKAKVPWKQVLTSVPVWAAMITHVGNSVTFLFFFTQVPTYVYGVLNFNVMDSGLITSITYIGSGISALVFGNLSDFLTNRKYVTIKAARIIFNSIACLVPAACLISVAYTTNTFFAVICFVTFSTANCANFTGWMVNYMDLSPNYCGALNAIGNTITAILTVVLPIIISNVVKDVTNQYQWRVVMLILAGFTCISHIIFILFMSTEIQPWNKGDD</sequence>
<name>A0AAU9UF38_EUPED</name>
<comment type="caution">
    <text evidence="7">The sequence shown here is derived from an EMBL/GenBank/DDBJ whole genome shotgun (WGS) entry which is preliminary data.</text>
</comment>
<reference evidence="7" key="1">
    <citation type="submission" date="2022-03" db="EMBL/GenBank/DDBJ databases">
        <authorList>
            <person name="Tunstrom K."/>
        </authorList>
    </citation>
    <scope>NUCLEOTIDE SEQUENCE</scope>
</reference>
<dbReference type="GO" id="GO:0006820">
    <property type="term" value="P:monoatomic anion transport"/>
    <property type="evidence" value="ECO:0007669"/>
    <property type="project" value="TreeGrafter"/>
</dbReference>
<feature type="transmembrane region" description="Helical" evidence="5">
    <location>
        <begin position="224"/>
        <end position="245"/>
    </location>
</feature>
<dbReference type="EMBL" id="CAKOGL010000016">
    <property type="protein sequence ID" value="CAH2096648.1"/>
    <property type="molecule type" value="Genomic_DNA"/>
</dbReference>
<feature type="transmembrane region" description="Helical" evidence="5">
    <location>
        <begin position="421"/>
        <end position="441"/>
    </location>
</feature>
<accession>A0AAU9UF38</accession>
<evidence type="ECO:0000313" key="8">
    <source>
        <dbReference type="Proteomes" id="UP001153954"/>
    </source>
</evidence>
<keyword evidence="8" id="KW-1185">Reference proteome</keyword>
<feature type="transmembrane region" description="Helical" evidence="5">
    <location>
        <begin position="388"/>
        <end position="409"/>
    </location>
</feature>
<dbReference type="PROSITE" id="PS50850">
    <property type="entry name" value="MFS"/>
    <property type="match status" value="1"/>
</dbReference>
<gene>
    <name evidence="7" type="ORF">EEDITHA_LOCUS11961</name>
</gene>